<name>A0A0A3XQJ8_BRAJP</name>
<comment type="caution">
    <text evidence="2">The sequence shown here is derived from an EMBL/GenBank/DDBJ whole genome shotgun (WGS) entry which is preliminary data.</text>
</comment>
<dbReference type="InterPro" id="IPR036737">
    <property type="entry name" value="OmpA-like_sf"/>
</dbReference>
<gene>
    <name evidence="2" type="ORF">MA20_33685</name>
</gene>
<dbReference type="Proteomes" id="UP000030377">
    <property type="component" value="Unassembled WGS sequence"/>
</dbReference>
<organism evidence="2 3">
    <name type="scientific">Bradyrhizobium japonicum</name>
    <dbReference type="NCBI Taxonomy" id="375"/>
    <lineage>
        <taxon>Bacteria</taxon>
        <taxon>Pseudomonadati</taxon>
        <taxon>Pseudomonadota</taxon>
        <taxon>Alphaproteobacteria</taxon>
        <taxon>Hyphomicrobiales</taxon>
        <taxon>Nitrobacteraceae</taxon>
        <taxon>Bradyrhizobium</taxon>
    </lineage>
</organism>
<dbReference type="AlphaFoldDB" id="A0A0A3XQJ8"/>
<reference evidence="2 3" key="1">
    <citation type="submission" date="2014-09" db="EMBL/GenBank/DDBJ databases">
        <title>Draft genome of Bradyrhizobium japonicum Is-34.</title>
        <authorList>
            <person name="Tsurumaru H."/>
            <person name="Yamakawa T."/>
            <person name="Hashimoto S."/>
            <person name="Okizaki K."/>
            <person name="Kanesaki Y."/>
            <person name="Yoshikawa H."/>
            <person name="Yajima S."/>
        </authorList>
    </citation>
    <scope>NUCLEOTIDE SEQUENCE [LARGE SCALE GENOMIC DNA]</scope>
    <source>
        <strain evidence="2 3">Is-34</strain>
    </source>
</reference>
<evidence type="ECO:0000313" key="2">
    <source>
        <dbReference type="EMBL" id="KGT75421.1"/>
    </source>
</evidence>
<evidence type="ECO:0008006" key="4">
    <source>
        <dbReference type="Google" id="ProtNLM"/>
    </source>
</evidence>
<dbReference type="RefSeq" id="WP_028156850.1">
    <property type="nucleotide sequence ID" value="NZ_CP081350.1"/>
</dbReference>
<evidence type="ECO:0000256" key="1">
    <source>
        <dbReference type="SAM" id="MobiDB-lite"/>
    </source>
</evidence>
<evidence type="ECO:0000313" key="3">
    <source>
        <dbReference type="Proteomes" id="UP000030377"/>
    </source>
</evidence>
<accession>A0A0A3XQJ8</accession>
<dbReference type="STRING" id="375.BKD09_RS17180"/>
<dbReference type="Gene3D" id="3.30.1330.60">
    <property type="entry name" value="OmpA-like domain"/>
    <property type="match status" value="1"/>
</dbReference>
<dbReference type="EMBL" id="JRPN01000025">
    <property type="protein sequence ID" value="KGT75421.1"/>
    <property type="molecule type" value="Genomic_DNA"/>
</dbReference>
<protein>
    <recommendedName>
        <fullName evidence="4">OmpA-like domain-containing protein</fullName>
    </recommendedName>
</protein>
<feature type="region of interest" description="Disordered" evidence="1">
    <location>
        <begin position="1"/>
        <end position="25"/>
    </location>
</feature>
<feature type="compositionally biased region" description="Pro residues" evidence="1">
    <location>
        <begin position="1"/>
        <end position="16"/>
    </location>
</feature>
<sequence>MGRAPQPLPQYTPPGPVEQMPNMATQPQCSPLAKVHSADVFPYVASEVATSRTEVGHLGVDVSLVPPAGICQYLIIWDFGVDWRHLKNIAKRDPLLAAQLIRFETDKSLQFQIVGYSDSTGAERNNIFLRTGRAKNVFHLFGPSARSRVFSVKPASHYEYLKDNTTVMNRAANRAVVVEIFAGGGGTI</sequence>
<proteinExistence type="predicted"/>
<dbReference type="SUPFAM" id="SSF103088">
    <property type="entry name" value="OmpA-like"/>
    <property type="match status" value="1"/>
</dbReference>